<evidence type="ECO:0000313" key="1">
    <source>
        <dbReference type="EMBL" id="TWB78507.1"/>
    </source>
</evidence>
<sequence length="63" mass="6688">MVLLGTVALCCTIVAGTLALLEPVFGRMPERQVAESKPVDVAASEAIRVIGAPFVPNVKPRER</sequence>
<proteinExistence type="predicted"/>
<dbReference type="AlphaFoldDB" id="A0A560K5M0"/>
<accession>A0A560K5M0</accession>
<reference evidence="1 2" key="1">
    <citation type="submission" date="2019-06" db="EMBL/GenBank/DDBJ databases">
        <title>Genomic Encyclopedia of Type Strains, Phase IV (KMG-V): Genome sequencing to study the core and pangenomes of soil and plant-associated prokaryotes.</title>
        <authorList>
            <person name="Whitman W."/>
        </authorList>
    </citation>
    <scope>NUCLEOTIDE SEQUENCE [LARGE SCALE GENOMIC DNA]</scope>
    <source>
        <strain evidence="1 2">BR 10556</strain>
    </source>
</reference>
<keyword evidence="2" id="KW-1185">Reference proteome</keyword>
<comment type="caution">
    <text evidence="1">The sequence shown here is derived from an EMBL/GenBank/DDBJ whole genome shotgun (WGS) entry which is preliminary data.</text>
</comment>
<dbReference type="EMBL" id="VITW01000003">
    <property type="protein sequence ID" value="TWB78507.1"/>
    <property type="molecule type" value="Genomic_DNA"/>
</dbReference>
<dbReference type="OrthoDB" id="8239099at2"/>
<dbReference type="RefSeq" id="WP_080134357.1">
    <property type="nucleotide sequence ID" value="NZ_LWIG01000004.1"/>
</dbReference>
<dbReference type="STRING" id="1399419.A5906_24495"/>
<name>A0A560K5M0_9BRAD</name>
<organism evidence="1 2">
    <name type="scientific">Bradyrhizobium sacchari</name>
    <dbReference type="NCBI Taxonomy" id="1399419"/>
    <lineage>
        <taxon>Bacteria</taxon>
        <taxon>Pseudomonadati</taxon>
        <taxon>Pseudomonadota</taxon>
        <taxon>Alphaproteobacteria</taxon>
        <taxon>Hyphomicrobiales</taxon>
        <taxon>Nitrobacteraceae</taxon>
        <taxon>Bradyrhizobium</taxon>
    </lineage>
</organism>
<evidence type="ECO:0000313" key="2">
    <source>
        <dbReference type="Proteomes" id="UP000315914"/>
    </source>
</evidence>
<dbReference type="Proteomes" id="UP000315914">
    <property type="component" value="Unassembled WGS sequence"/>
</dbReference>
<gene>
    <name evidence="1" type="ORF">FBZ95_103346</name>
</gene>
<protein>
    <submittedName>
        <fullName evidence="1">Uncharacterized protein</fullName>
    </submittedName>
</protein>